<dbReference type="Pfam" id="PF17170">
    <property type="entry name" value="DUF5128"/>
    <property type="match status" value="1"/>
</dbReference>
<name>A0A1H2B1K4_MUCMA</name>
<dbReference type="EMBL" id="LT629740">
    <property type="protein sequence ID" value="SDT52155.1"/>
    <property type="molecule type" value="Genomic_DNA"/>
</dbReference>
<organism evidence="1 2">
    <name type="scientific">Mucilaginibacter mallensis</name>
    <dbReference type="NCBI Taxonomy" id="652787"/>
    <lineage>
        <taxon>Bacteria</taxon>
        <taxon>Pseudomonadati</taxon>
        <taxon>Bacteroidota</taxon>
        <taxon>Sphingobacteriia</taxon>
        <taxon>Sphingobacteriales</taxon>
        <taxon>Sphingobacteriaceae</taxon>
        <taxon>Mucilaginibacter</taxon>
    </lineage>
</organism>
<reference evidence="1 2" key="1">
    <citation type="submission" date="2016-10" db="EMBL/GenBank/DDBJ databases">
        <authorList>
            <person name="de Groot N.N."/>
        </authorList>
    </citation>
    <scope>NUCLEOTIDE SEQUENCE [LARGE SCALE GENOMIC DNA]</scope>
    <source>
        <strain evidence="1 2">MP1X4</strain>
    </source>
</reference>
<evidence type="ECO:0000313" key="2">
    <source>
        <dbReference type="Proteomes" id="UP000199679"/>
    </source>
</evidence>
<evidence type="ECO:0000313" key="1">
    <source>
        <dbReference type="EMBL" id="SDT52155.1"/>
    </source>
</evidence>
<dbReference type="RefSeq" id="WP_157682244.1">
    <property type="nucleotide sequence ID" value="NZ_LT629740.1"/>
</dbReference>
<protein>
    <submittedName>
        <fullName evidence="1">6-bladed beta-propeller protein</fullName>
    </submittedName>
</protein>
<accession>A0A1H2B1K4</accession>
<dbReference type="OrthoDB" id="828283at2"/>
<sequence>MTIRSNPVLKPLVFFLMSFLIFSCNHSDELKAKKLKNAEKFFGYQDQTSQVKNLVVNKKHPHVVDLITYQKDSINISTLVDSISYTPLETNDNCLIGDIDKMFYDGRRIIILDKRKAQSVFIFEKTGKFHAKINFLGKGPGKYAGIEDVAVDYRTGNIILLDLSDNKIITYDQDSHFLSEKPVGFYVYELALFPKSSDILLASHSEFNAHFNSVYLYNLLLTDSLVKPYARAFKFNEESGLNFHWWNPINIHSDGSALFYYPRFTDTIYRIEKNSATAEYKIDYGKSSLPPDFFESQTDNRFEQLQGSGRFSFFMGDFVASPDFFFCIASIKGLDTYGFYCIKSGKTKSSTVISLDRPDVPFFNVPKCNYKNEFVSAVSVKGAATEMISTIHDIGKKDKKILGRFSHLRENDNPILLFYTLKNF</sequence>
<dbReference type="STRING" id="652787.SAMN05216490_3859"/>
<dbReference type="Gene3D" id="2.120.10.30">
    <property type="entry name" value="TolB, C-terminal domain"/>
    <property type="match status" value="1"/>
</dbReference>
<dbReference type="SUPFAM" id="SSF63825">
    <property type="entry name" value="YWTD domain"/>
    <property type="match status" value="1"/>
</dbReference>
<proteinExistence type="predicted"/>
<dbReference type="Proteomes" id="UP000199679">
    <property type="component" value="Chromosome I"/>
</dbReference>
<dbReference type="AlphaFoldDB" id="A0A1H2B1K4"/>
<gene>
    <name evidence="1" type="ORF">SAMN05216490_3859</name>
</gene>
<dbReference type="PROSITE" id="PS51257">
    <property type="entry name" value="PROKAR_LIPOPROTEIN"/>
    <property type="match status" value="1"/>
</dbReference>
<dbReference type="InterPro" id="IPR011042">
    <property type="entry name" value="6-blade_b-propeller_TolB-like"/>
</dbReference>
<keyword evidence="2" id="KW-1185">Reference proteome</keyword>